<protein>
    <submittedName>
        <fullName evidence="1">Putative acetyltransferase</fullName>
    </submittedName>
</protein>
<sequence length="1372" mass="150707">MPTYEELLVGMQAKQEAQTFELNGMLSGQNYDEVLKQFGRGPVGEESKGPQPLPGELVVPMKPSGEGVSESTSQFFKDMLTFPYGVAADTRDTLMLLDESAKQVSEWTGLGYGGLFKSLAAFVSPPADYAPEGLSRKIVDGIGRGLSQMALIALGAKAGVSPTVYFAGRGATEEGLAEGPTGALKGGIKGALLGKIFEGTALLPRGIHAPTLGGVFALLAASEGASGEDVAAAFGVGIGLGLGGGGRGLTKQSRRYEKLKSKLAKAGIDESRMLEMIDIPKEEWIGSIGKESGLSPAELKTLGYLADVKQGKASTADIRDMLERLGYRDEDVARLMKESPTVEHAEKEVVRTLKTLGFGETVISEMLLKARRPPGPRRFTVEESPYETRLPSVVGQKIEGVEGEVVGKVPRSQEGVALGTPVQQPIMERPVVRKGLIEEAGEATVLRPPGEGPVRTEPPVEARITPRQYQEQGPERTVHEDWNKANSPRFVFEGAGDILREFQKEYNDPGYIGEKLGRIREFIDGEESGRVHPDDSLGAAQRHAPDKLARLLEQYKNQPTETAQQTLAKDAVVALLEGRFGEARRLYDEIGKWADTKAETDFVPKQPDLGKPTGELSPGSMVATEYGLGKVIRAPEAGKVWVRLDKYVELPPPRADDPAQARRSVMKLDVSEVRSTEPPEGGVTLSFMGSQQMFNLFFKRVASKIKGRNPSVRQDILDLAQGKIVSHRSKPTSTGGRRWYPPVREMQLQALQMLKDIPHQVMNYAFETPMRTFERMGEMSKDLFYYPIRDADHAIVSEARKTMKWVKDLKGALPRRSSRRIMEYAIAQQPRGLAILQAQGVQQVPRLTPQETRVYDVLRDKFEDFYVRINGARTASGLPRMPYVNNYFTFMHMVGFMARQGVSPVFAKPQMMNKFVQLANTGFRFAKPRARKLANEYKMQMDAFGVFEQYMHKALEHIHKGPVISQLRQFLLTLTLPNKGKWSLVKQAPRTWSWLNEWLNFQAGKPVPSTFGNVRVPEWFEAHFLRRLNNNLAFSFLSFNLRSSLIQFSALRNAFPVVGAKHVAYGIGSLMSPEARRFVMKNSKHLPARDFDVAATDMVDIIKAGKFGKVKVKIGSIGTTPLRLLDLETSRITWMAAFRHGTKDLNMTERAAFRYADDIVVRTQASAAKSDITPFQRSSLGRSAALFQTFVLNDWNFLTKDILKLHDPNRVTKDVVKKLASYIIATTAMNVLYEDLLGLTSPYPSPIRAVLDELEGGGDVGDMSYALFKELIEPFPIVGGGIRYSSSPFGASAGFVGDVAAKFSGAPMAKPGLELLLKGAGIPGTAQVAKMIKAKGRGEGPLGIVLGQYEKPPKARKKVKGALGGLGGIGGL</sequence>
<dbReference type="GO" id="GO:0016740">
    <property type="term" value="F:transferase activity"/>
    <property type="evidence" value="ECO:0007669"/>
    <property type="project" value="UniProtKB-KW"/>
</dbReference>
<gene>
    <name evidence="1" type="ORF">MM415A00851_0022</name>
</gene>
<organism evidence="1">
    <name type="scientific">viral metagenome</name>
    <dbReference type="NCBI Taxonomy" id="1070528"/>
    <lineage>
        <taxon>unclassified sequences</taxon>
        <taxon>metagenomes</taxon>
        <taxon>organismal metagenomes</taxon>
    </lineage>
</organism>
<keyword evidence="1" id="KW-0808">Transferase</keyword>
<evidence type="ECO:0000313" key="1">
    <source>
        <dbReference type="EMBL" id="QJA79618.1"/>
    </source>
</evidence>
<reference evidence="1" key="1">
    <citation type="submission" date="2020-03" db="EMBL/GenBank/DDBJ databases">
        <title>The deep terrestrial virosphere.</title>
        <authorList>
            <person name="Holmfeldt K."/>
            <person name="Nilsson E."/>
            <person name="Simone D."/>
            <person name="Lopez-Fernandez M."/>
            <person name="Wu X."/>
            <person name="de Brujin I."/>
            <person name="Lundin D."/>
            <person name="Andersson A."/>
            <person name="Bertilsson S."/>
            <person name="Dopson M."/>
        </authorList>
    </citation>
    <scope>NUCLEOTIDE SEQUENCE</scope>
    <source>
        <strain evidence="1">MM415A00851</strain>
    </source>
</reference>
<proteinExistence type="predicted"/>
<accession>A0A6M3KDN8</accession>
<dbReference type="EMBL" id="MT142388">
    <property type="protein sequence ID" value="QJA79618.1"/>
    <property type="molecule type" value="Genomic_DNA"/>
</dbReference>
<name>A0A6M3KDN8_9ZZZZ</name>